<organism evidence="1 2">
    <name type="scientific">Sphingomonas paucimobilis NBRC 13935</name>
    <dbReference type="NCBI Taxonomy" id="1219050"/>
    <lineage>
        <taxon>Bacteria</taxon>
        <taxon>Pseudomonadati</taxon>
        <taxon>Pseudomonadota</taxon>
        <taxon>Alphaproteobacteria</taxon>
        <taxon>Sphingomonadales</taxon>
        <taxon>Sphingomonadaceae</taxon>
        <taxon>Sphingomonas</taxon>
    </lineage>
</organism>
<dbReference type="EMBL" id="BBJS01000018">
    <property type="protein sequence ID" value="GAN13489.1"/>
    <property type="molecule type" value="Genomic_DNA"/>
</dbReference>
<evidence type="ECO:0000313" key="1">
    <source>
        <dbReference type="EMBL" id="GAN13489.1"/>
    </source>
</evidence>
<dbReference type="AlphaFoldDB" id="A0A0C9N1P5"/>
<proteinExistence type="predicted"/>
<dbReference type="Proteomes" id="UP000032025">
    <property type="component" value="Unassembled WGS sequence"/>
</dbReference>
<comment type="caution">
    <text evidence="1">The sequence shown here is derived from an EMBL/GenBank/DDBJ whole genome shotgun (WGS) entry which is preliminary data.</text>
</comment>
<name>A0A0C9N1P5_SPHPI</name>
<keyword evidence="2" id="KW-1185">Reference proteome</keyword>
<protein>
    <submittedName>
        <fullName evidence="1">DNA, contig: SP618</fullName>
    </submittedName>
</protein>
<reference evidence="1 2" key="1">
    <citation type="submission" date="2014-08" db="EMBL/GenBank/DDBJ databases">
        <title>Whole genome shotgun sequence of Sphingomonas paucimobilis NBRC 13935.</title>
        <authorList>
            <person name="Hosoyama A."/>
            <person name="Hashimoto M."/>
            <person name="Hosoyama Y."/>
            <person name="Noguchi M."/>
            <person name="Uohara A."/>
            <person name="Ohji S."/>
            <person name="Katano-Makiyama Y."/>
            <person name="Ichikawa N."/>
            <person name="Kimura A."/>
            <person name="Yamazoe A."/>
            <person name="Fujita N."/>
        </authorList>
    </citation>
    <scope>NUCLEOTIDE SEQUENCE [LARGE SCALE GENOMIC DNA]</scope>
    <source>
        <strain evidence="1 2">NBRC 13935</strain>
    </source>
</reference>
<accession>A0A0C9N1P5</accession>
<sequence length="191" mass="20817">MRMERALLKGVGMEWVRLYARAWAMATPCGGNGWPIWSVLRGMKRILILSALISLAACSRETPEEVRNAAAPVTNTPGPAATAGPAGDGTTFIGVPKEKAPDYVGRWIGVEGMYLTIKHAATPGRYRLEMQWDLDHKGEFRGEQVGDTIVFERNGVRETLRPTHGDATGLKYLAGKTQCLTVKPGEGYCKA</sequence>
<evidence type="ECO:0000313" key="2">
    <source>
        <dbReference type="Proteomes" id="UP000032025"/>
    </source>
</evidence>
<gene>
    <name evidence="1" type="ORF">SP6_18_00540</name>
</gene>